<comment type="subcellular location">
    <subcellularLocation>
        <location evidence="1">Golgi apparatus</location>
    </subcellularLocation>
</comment>
<proteinExistence type="predicted"/>
<feature type="coiled-coil region" evidence="4">
    <location>
        <begin position="502"/>
        <end position="602"/>
    </location>
</feature>
<feature type="region of interest" description="Disordered" evidence="5">
    <location>
        <begin position="15"/>
        <end position="48"/>
    </location>
</feature>
<gene>
    <name evidence="7" type="ORF">AO440_003876</name>
</gene>
<feature type="region of interest" description="Disordered" evidence="5">
    <location>
        <begin position="464"/>
        <end position="496"/>
    </location>
</feature>
<dbReference type="EMBL" id="LLZZ01000106">
    <property type="protein sequence ID" value="KTB08050.1"/>
    <property type="molecule type" value="Genomic_DNA"/>
</dbReference>
<feature type="coiled-coil region" evidence="4">
    <location>
        <begin position="103"/>
        <end position="260"/>
    </location>
</feature>
<evidence type="ECO:0000256" key="2">
    <source>
        <dbReference type="ARBA" id="ARBA00023034"/>
    </source>
</evidence>
<keyword evidence="3 4" id="KW-0175">Coiled coil</keyword>
<dbReference type="VEuPathDB" id="FungiDB:CAGL0M00462g"/>
<dbReference type="InterPro" id="IPR022091">
    <property type="entry name" value="TMF_TATA-bd"/>
</dbReference>
<dbReference type="AlphaFoldDB" id="A0A0W0CM22"/>
<evidence type="ECO:0000259" key="6">
    <source>
        <dbReference type="Pfam" id="PF12325"/>
    </source>
</evidence>
<sequence>MNESKRLTLEERLNLAAQKRRKPKKIVPGGNAEDSGLHTNPSSKESLVEDHEIELNTWIPEDISSISRDDLIKALEPHFIEYKTKQKNASTTTTGDSSVFKLIKGKDEEIAQLTKKLEDRRKQDTANEKLLSKLTADNEKLNKNNDNLSKKLNESNQEISNLQQKYSLSEKMLEESTKNSHDVQVLESSNKQLRQSIIDQEKTIQDLYAKIEKLEDEILKGKDTFKIEKENINKANRENITALESQIEQLRIELENCNVITNENEDSQSKYQLIKEQFESSKANWSSIESVLNSKISTLEDTIEKEKDHRANLLTQLETKTQRLLTLEKQQDQESSENITLKKTCITLESKVATLERDLQNLKDDYNLLESKYNTQRSQYRKSSESRLNNSSRSINEEVSESWNDFGSGLNSLKITESNGALDTLMGQSSNIGDLTASDFTNNHELDPIDRDISFEKNLDAIEETSFPEDADELDQRNSRGVSMRRHSTRNSTQMQSNAQLVTKLGHEIGRLETEIQSHREKIERLQKEKQLANDEILKLIDKNNGLSSIKLEKEELEKQVRDLQEKLDTSLQILGEKTERVEELQNDVLDLKDMLHEQVKQMVDLQERLR</sequence>
<protein>
    <submittedName>
        <fullName evidence="7">Protein SGM1</fullName>
    </submittedName>
</protein>
<accession>A0A0W0CM22</accession>
<dbReference type="VEuPathDB" id="FungiDB:B1J91_M00462g"/>
<comment type="caution">
    <text evidence="7">The sequence shown here is derived from an EMBL/GenBank/DDBJ whole genome shotgun (WGS) entry which is preliminary data.</text>
</comment>
<evidence type="ECO:0000256" key="5">
    <source>
        <dbReference type="SAM" id="MobiDB-lite"/>
    </source>
</evidence>
<evidence type="ECO:0000256" key="3">
    <source>
        <dbReference type="ARBA" id="ARBA00023054"/>
    </source>
</evidence>
<evidence type="ECO:0000256" key="4">
    <source>
        <dbReference type="SAM" id="Coils"/>
    </source>
</evidence>
<feature type="compositionally biased region" description="Acidic residues" evidence="5">
    <location>
        <begin position="464"/>
        <end position="473"/>
    </location>
</feature>
<dbReference type="GO" id="GO:0005783">
    <property type="term" value="C:endoplasmic reticulum"/>
    <property type="evidence" value="ECO:0007669"/>
    <property type="project" value="TreeGrafter"/>
</dbReference>
<dbReference type="Pfam" id="PF12325">
    <property type="entry name" value="TMF_TATA_bd"/>
    <property type="match status" value="1"/>
</dbReference>
<evidence type="ECO:0000313" key="8">
    <source>
        <dbReference type="Proteomes" id="UP000054886"/>
    </source>
</evidence>
<name>A0A0W0CM22_CANGB</name>
<keyword evidence="2" id="KW-0333">Golgi apparatus</keyword>
<dbReference type="Pfam" id="PF12329">
    <property type="entry name" value="TMF_DNA_bd"/>
    <property type="match status" value="1"/>
</dbReference>
<dbReference type="InterPro" id="IPR022092">
    <property type="entry name" value="TMF_DNA-bd"/>
</dbReference>
<reference evidence="7 8" key="1">
    <citation type="submission" date="2015-10" db="EMBL/GenBank/DDBJ databases">
        <title>Draft genomes sequences of Candida glabrata isolates 1A, 1B, 2A, 2B, 3A and 3B.</title>
        <authorList>
            <person name="Haavelsrud O.E."/>
            <person name="Gaustad P."/>
        </authorList>
    </citation>
    <scope>NUCLEOTIDE SEQUENCE [LARGE SCALE GENOMIC DNA]</scope>
    <source>
        <strain evidence="7">910700640</strain>
    </source>
</reference>
<dbReference type="PANTHER" id="PTHR46515">
    <property type="entry name" value="TATA ELEMENT MODULATORY FACTOR TMF1"/>
    <property type="match status" value="1"/>
</dbReference>
<dbReference type="VEuPathDB" id="FungiDB:GVI51_M00363"/>
<evidence type="ECO:0000256" key="1">
    <source>
        <dbReference type="ARBA" id="ARBA00004555"/>
    </source>
</evidence>
<dbReference type="PANTHER" id="PTHR46515:SF1">
    <property type="entry name" value="TATA ELEMENT MODULATORY FACTOR"/>
    <property type="match status" value="1"/>
</dbReference>
<feature type="region of interest" description="Disordered" evidence="5">
    <location>
        <begin position="375"/>
        <end position="395"/>
    </location>
</feature>
<dbReference type="GO" id="GO:0005794">
    <property type="term" value="C:Golgi apparatus"/>
    <property type="evidence" value="ECO:0007669"/>
    <property type="project" value="UniProtKB-SubCell"/>
</dbReference>
<evidence type="ECO:0000313" key="7">
    <source>
        <dbReference type="EMBL" id="KTB08050.1"/>
    </source>
</evidence>
<dbReference type="VEuPathDB" id="FungiDB:GWK60_M00363"/>
<organism evidence="7 8">
    <name type="scientific">Candida glabrata</name>
    <name type="common">Yeast</name>
    <name type="synonym">Torulopsis glabrata</name>
    <dbReference type="NCBI Taxonomy" id="5478"/>
    <lineage>
        <taxon>Eukaryota</taxon>
        <taxon>Fungi</taxon>
        <taxon>Dikarya</taxon>
        <taxon>Ascomycota</taxon>
        <taxon>Saccharomycotina</taxon>
        <taxon>Saccharomycetes</taxon>
        <taxon>Saccharomycetales</taxon>
        <taxon>Saccharomycetaceae</taxon>
        <taxon>Nakaseomyces</taxon>
    </lineage>
</organism>
<dbReference type="GO" id="GO:0031267">
    <property type="term" value="F:small GTPase binding"/>
    <property type="evidence" value="ECO:0007669"/>
    <property type="project" value="EnsemblFungi"/>
</dbReference>
<dbReference type="Proteomes" id="UP000054886">
    <property type="component" value="Unassembled WGS sequence"/>
</dbReference>
<dbReference type="InterPro" id="IPR052602">
    <property type="entry name" value="Growth_transcription_reg"/>
</dbReference>
<feature type="domain" description="TATA element modulatory factor 1 TATA binding" evidence="6">
    <location>
        <begin position="491"/>
        <end position="603"/>
    </location>
</feature>